<dbReference type="Proteomes" id="UP000076871">
    <property type="component" value="Unassembled WGS sequence"/>
</dbReference>
<feature type="region of interest" description="Disordered" evidence="1">
    <location>
        <begin position="190"/>
        <end position="251"/>
    </location>
</feature>
<dbReference type="InParanoid" id="A0A165FDR2"/>
<feature type="compositionally biased region" description="Basic and acidic residues" evidence="1">
    <location>
        <begin position="214"/>
        <end position="230"/>
    </location>
</feature>
<evidence type="ECO:0000256" key="2">
    <source>
        <dbReference type="SAM" id="Phobius"/>
    </source>
</evidence>
<proteinExistence type="predicted"/>
<evidence type="ECO:0000313" key="3">
    <source>
        <dbReference type="EMBL" id="KZT08815.1"/>
    </source>
</evidence>
<name>A0A165FDR2_9APHY</name>
<keyword evidence="4" id="KW-1185">Reference proteome</keyword>
<accession>A0A165FDR2</accession>
<feature type="transmembrane region" description="Helical" evidence="2">
    <location>
        <begin position="12"/>
        <end position="33"/>
    </location>
</feature>
<protein>
    <submittedName>
        <fullName evidence="3">Uncharacterized protein</fullName>
    </submittedName>
</protein>
<dbReference type="EMBL" id="KV427614">
    <property type="protein sequence ID" value="KZT08815.1"/>
    <property type="molecule type" value="Genomic_DNA"/>
</dbReference>
<keyword evidence="2" id="KW-1133">Transmembrane helix</keyword>
<dbReference type="RefSeq" id="XP_040766555.1">
    <property type="nucleotide sequence ID" value="XM_040912317.1"/>
</dbReference>
<organism evidence="3 4">
    <name type="scientific">Laetiporus sulphureus 93-53</name>
    <dbReference type="NCBI Taxonomy" id="1314785"/>
    <lineage>
        <taxon>Eukaryota</taxon>
        <taxon>Fungi</taxon>
        <taxon>Dikarya</taxon>
        <taxon>Basidiomycota</taxon>
        <taxon>Agaricomycotina</taxon>
        <taxon>Agaricomycetes</taxon>
        <taxon>Polyporales</taxon>
        <taxon>Laetiporus</taxon>
    </lineage>
</organism>
<gene>
    <name evidence="3" type="ORF">LAESUDRAFT_757515</name>
</gene>
<evidence type="ECO:0000256" key="1">
    <source>
        <dbReference type="SAM" id="MobiDB-lite"/>
    </source>
</evidence>
<reference evidence="3 4" key="1">
    <citation type="journal article" date="2016" name="Mol. Biol. Evol.">
        <title>Comparative Genomics of Early-Diverging Mushroom-Forming Fungi Provides Insights into the Origins of Lignocellulose Decay Capabilities.</title>
        <authorList>
            <person name="Nagy L.G."/>
            <person name="Riley R."/>
            <person name="Tritt A."/>
            <person name="Adam C."/>
            <person name="Daum C."/>
            <person name="Floudas D."/>
            <person name="Sun H."/>
            <person name="Yadav J.S."/>
            <person name="Pangilinan J."/>
            <person name="Larsson K.H."/>
            <person name="Matsuura K."/>
            <person name="Barry K."/>
            <person name="Labutti K."/>
            <person name="Kuo R."/>
            <person name="Ohm R.A."/>
            <person name="Bhattacharya S.S."/>
            <person name="Shirouzu T."/>
            <person name="Yoshinaga Y."/>
            <person name="Martin F.M."/>
            <person name="Grigoriev I.V."/>
            <person name="Hibbett D.S."/>
        </authorList>
    </citation>
    <scope>NUCLEOTIDE SEQUENCE [LARGE SCALE GENOMIC DNA]</scope>
    <source>
        <strain evidence="3 4">93-53</strain>
    </source>
</reference>
<keyword evidence="2" id="KW-0472">Membrane</keyword>
<keyword evidence="2" id="KW-0812">Transmembrane</keyword>
<dbReference type="OrthoDB" id="2798046at2759"/>
<sequence>MFVDGRAARWLNFFRFTGQVVWTVNLILFSYLLDRPFSGHELKIGRIAPGELTLYDVRYSGALYGRDYTYTFSAPSISIRYHVPKPSNQRWLTFTAYDIVYRSTTCDVSVVSLDVTFWVFPYLFKRTAGPWISVVLDGFCVRVYRSSATPYWIRRLRENLIGAILKGQIFRCDDFKTTVRFAGVSDPLTSKKAEKHRKSPMGSPSKDGSESESDDGHDSSDSSSDERESDGIANGLDQANHSDRPPPFLNADTDELRVTASTQRLHIDNGEGRLYTFGAVDAQLRRDWDTDRGSFVMIAKEGRWVRVHWPYQREWTPWWSQVFTSIAQFPLDLFRVLDLPMRTVDLFVPRADITFDEFRIRDASLMKQVFATAREKTAQFNINFGDMIFDTIIHAFIQQ</sequence>
<dbReference type="GeneID" id="63829345"/>
<evidence type="ECO:0000313" key="4">
    <source>
        <dbReference type="Proteomes" id="UP000076871"/>
    </source>
</evidence>
<dbReference type="AlphaFoldDB" id="A0A165FDR2"/>